<dbReference type="AlphaFoldDB" id="A0A5C3QZ32"/>
<name>A0A5C3QZ32_9AGAR</name>
<dbReference type="Proteomes" id="UP000305067">
    <property type="component" value="Unassembled WGS sequence"/>
</dbReference>
<gene>
    <name evidence="1" type="ORF">BDV98DRAFT_558799</name>
</gene>
<dbReference type="EMBL" id="ML178815">
    <property type="protein sequence ID" value="TFL06080.1"/>
    <property type="molecule type" value="Genomic_DNA"/>
</dbReference>
<evidence type="ECO:0000313" key="2">
    <source>
        <dbReference type="Proteomes" id="UP000305067"/>
    </source>
</evidence>
<organism evidence="1 2">
    <name type="scientific">Pterulicium gracile</name>
    <dbReference type="NCBI Taxonomy" id="1884261"/>
    <lineage>
        <taxon>Eukaryota</taxon>
        <taxon>Fungi</taxon>
        <taxon>Dikarya</taxon>
        <taxon>Basidiomycota</taxon>
        <taxon>Agaricomycotina</taxon>
        <taxon>Agaricomycetes</taxon>
        <taxon>Agaricomycetidae</taxon>
        <taxon>Agaricales</taxon>
        <taxon>Pleurotineae</taxon>
        <taxon>Pterulaceae</taxon>
        <taxon>Pterulicium</taxon>
    </lineage>
</organism>
<evidence type="ECO:0000313" key="1">
    <source>
        <dbReference type="EMBL" id="TFL06080.1"/>
    </source>
</evidence>
<sequence length="387" mass="42799">MVHERLQDGAGDSKAEHRGTYMRYIRIEGRIIDHLYTVYDQSEGRKKRDECCLNFEGTRHDHGSVLVVLHSLGLDPTIHIRLIINSIRPLSRRSALLSVCSRGGSTTRHRNVRRRSTLTCMIRVRSRAPRRPPVEIRRVVIVPRWSLVMIKTRHIRLACVRAFCTSRSIDVRRTLTVAACLRRGHGSCELVVRHGRRRGHRVGRGRHRLAWVERGVGVVHRVVVVLVVLALVVEGGCSETGHASTDTSTCHACATSTNTGASHASTTTSPGPSVRCIMTLHHSRRGTISPRKRVIVVRRVVQHDSRTTKERSVEHILVHLLLAALFHDEEHKEDESCNADDSSDNTANDGAGLRGASVGGFGAGSVAYAGVGGLDGVGESHFDCHFD</sequence>
<reference evidence="1 2" key="1">
    <citation type="journal article" date="2019" name="Nat. Ecol. Evol.">
        <title>Megaphylogeny resolves global patterns of mushroom evolution.</title>
        <authorList>
            <person name="Varga T."/>
            <person name="Krizsan K."/>
            <person name="Foldi C."/>
            <person name="Dima B."/>
            <person name="Sanchez-Garcia M."/>
            <person name="Sanchez-Ramirez S."/>
            <person name="Szollosi G.J."/>
            <person name="Szarkandi J.G."/>
            <person name="Papp V."/>
            <person name="Albert L."/>
            <person name="Andreopoulos W."/>
            <person name="Angelini C."/>
            <person name="Antonin V."/>
            <person name="Barry K.W."/>
            <person name="Bougher N.L."/>
            <person name="Buchanan P."/>
            <person name="Buyck B."/>
            <person name="Bense V."/>
            <person name="Catcheside P."/>
            <person name="Chovatia M."/>
            <person name="Cooper J."/>
            <person name="Damon W."/>
            <person name="Desjardin D."/>
            <person name="Finy P."/>
            <person name="Geml J."/>
            <person name="Haridas S."/>
            <person name="Hughes K."/>
            <person name="Justo A."/>
            <person name="Karasinski D."/>
            <person name="Kautmanova I."/>
            <person name="Kiss B."/>
            <person name="Kocsube S."/>
            <person name="Kotiranta H."/>
            <person name="LaButti K.M."/>
            <person name="Lechner B.E."/>
            <person name="Liimatainen K."/>
            <person name="Lipzen A."/>
            <person name="Lukacs Z."/>
            <person name="Mihaltcheva S."/>
            <person name="Morgado L.N."/>
            <person name="Niskanen T."/>
            <person name="Noordeloos M.E."/>
            <person name="Ohm R.A."/>
            <person name="Ortiz-Santana B."/>
            <person name="Ovrebo C."/>
            <person name="Racz N."/>
            <person name="Riley R."/>
            <person name="Savchenko A."/>
            <person name="Shiryaev A."/>
            <person name="Soop K."/>
            <person name="Spirin V."/>
            <person name="Szebenyi C."/>
            <person name="Tomsovsky M."/>
            <person name="Tulloss R.E."/>
            <person name="Uehling J."/>
            <person name="Grigoriev I.V."/>
            <person name="Vagvolgyi C."/>
            <person name="Papp T."/>
            <person name="Martin F.M."/>
            <person name="Miettinen O."/>
            <person name="Hibbett D.S."/>
            <person name="Nagy L.G."/>
        </authorList>
    </citation>
    <scope>NUCLEOTIDE SEQUENCE [LARGE SCALE GENOMIC DNA]</scope>
    <source>
        <strain evidence="1 2">CBS 309.79</strain>
    </source>
</reference>
<proteinExistence type="predicted"/>
<keyword evidence="2" id="KW-1185">Reference proteome</keyword>
<accession>A0A5C3QZ32</accession>
<protein>
    <submittedName>
        <fullName evidence="1">Uncharacterized protein</fullName>
    </submittedName>
</protein>